<evidence type="ECO:0000313" key="2">
    <source>
        <dbReference type="EMBL" id="KAA0876520.1"/>
    </source>
</evidence>
<dbReference type="GO" id="GO:0015385">
    <property type="term" value="F:sodium:proton antiporter activity"/>
    <property type="evidence" value="ECO:0007669"/>
    <property type="project" value="TreeGrafter"/>
</dbReference>
<keyword evidence="1" id="KW-1133">Transmembrane helix</keyword>
<accession>A0A5A9W6V1</accession>
<feature type="transmembrane region" description="Helical" evidence="1">
    <location>
        <begin position="12"/>
        <end position="36"/>
    </location>
</feature>
<sequence>MESFLPTLLLTSLQGLLLISGGVLFVVGSIGLLRFPDTCSRVHALTKADNLGLGLIVLGLILGTNSLGVALKLLLIWLLVMFASTLSGHLVAWYACYHPAEKPLPQEPSDD</sequence>
<dbReference type="RefSeq" id="WP_149389770.1">
    <property type="nucleotide sequence ID" value="NZ_SMRS01000001.1"/>
</dbReference>
<dbReference type="Pfam" id="PF03334">
    <property type="entry name" value="PhaG_MnhG_YufB"/>
    <property type="match status" value="1"/>
</dbReference>
<name>A0A5A9W6V1_9GAMM</name>
<dbReference type="PANTHER" id="PTHR34703:SF1">
    <property type="entry name" value="ANTIPORTER SUBUNIT MNHG2-RELATED"/>
    <property type="match status" value="1"/>
</dbReference>
<dbReference type="AlphaFoldDB" id="A0A5A9W6V1"/>
<protein>
    <submittedName>
        <fullName evidence="2">Na+/H+ antiporter subunit G</fullName>
    </submittedName>
</protein>
<dbReference type="EMBL" id="SMRS01000001">
    <property type="protein sequence ID" value="KAA0876520.1"/>
    <property type="molecule type" value="Genomic_DNA"/>
</dbReference>
<organism evidence="2 3">
    <name type="scientific">Nitrincola tapanii</name>
    <dbReference type="NCBI Taxonomy" id="1708751"/>
    <lineage>
        <taxon>Bacteria</taxon>
        <taxon>Pseudomonadati</taxon>
        <taxon>Pseudomonadota</taxon>
        <taxon>Gammaproteobacteria</taxon>
        <taxon>Oceanospirillales</taxon>
        <taxon>Oceanospirillaceae</taxon>
        <taxon>Nitrincola</taxon>
    </lineage>
</organism>
<keyword evidence="3" id="KW-1185">Reference proteome</keyword>
<reference evidence="2 3" key="1">
    <citation type="submission" date="2019-03" db="EMBL/GenBank/DDBJ databases">
        <title>Nitrincola sp. nov. isolated from an Indian soda lake.</title>
        <authorList>
            <person name="Joshi A."/>
            <person name="Thite S.V."/>
            <person name="Joseph N."/>
            <person name="Dhotre D."/>
            <person name="Moorthy M."/>
            <person name="Shouche Y.S."/>
        </authorList>
    </citation>
    <scope>NUCLEOTIDE SEQUENCE [LARGE SCALE GENOMIC DNA]</scope>
    <source>
        <strain evidence="2 3">MEB193</strain>
    </source>
</reference>
<keyword evidence="1" id="KW-0812">Transmembrane</keyword>
<proteinExistence type="predicted"/>
<feature type="transmembrane region" description="Helical" evidence="1">
    <location>
        <begin position="74"/>
        <end position="96"/>
    </location>
</feature>
<dbReference type="InterPro" id="IPR005133">
    <property type="entry name" value="PhaG_MnhG_YufB"/>
</dbReference>
<evidence type="ECO:0000313" key="3">
    <source>
        <dbReference type="Proteomes" id="UP000325302"/>
    </source>
</evidence>
<dbReference type="Proteomes" id="UP000325302">
    <property type="component" value="Unassembled WGS sequence"/>
</dbReference>
<gene>
    <name evidence="2" type="ORF">E1H14_02000</name>
</gene>
<keyword evidence="1" id="KW-0472">Membrane</keyword>
<evidence type="ECO:0000256" key="1">
    <source>
        <dbReference type="SAM" id="Phobius"/>
    </source>
</evidence>
<feature type="transmembrane region" description="Helical" evidence="1">
    <location>
        <begin position="48"/>
        <end position="68"/>
    </location>
</feature>
<dbReference type="OrthoDB" id="9813804at2"/>
<comment type="caution">
    <text evidence="2">The sequence shown here is derived from an EMBL/GenBank/DDBJ whole genome shotgun (WGS) entry which is preliminary data.</text>
</comment>
<dbReference type="PANTHER" id="PTHR34703">
    <property type="entry name" value="ANTIPORTER SUBUNIT MNHG2-RELATED"/>
    <property type="match status" value="1"/>
</dbReference>